<proteinExistence type="predicted"/>
<dbReference type="AlphaFoldDB" id="A0A0F2LZX4"/>
<comment type="caution">
    <text evidence="2">The sequence shown here is derived from an EMBL/GenBank/DDBJ whole genome shotgun (WGS) entry which is preliminary data.</text>
</comment>
<dbReference type="EMBL" id="AXCR01000010">
    <property type="protein sequence ID" value="KJR83008.1"/>
    <property type="molecule type" value="Genomic_DNA"/>
</dbReference>
<evidence type="ECO:0000256" key="1">
    <source>
        <dbReference type="SAM" id="MobiDB-lite"/>
    </source>
</evidence>
<reference evidence="2 3" key="2">
    <citation type="journal article" date="2015" name="Eukaryot. Cell">
        <title>Asexual propagation of a virulent clone complex in a human and feline outbreak of sporotrichosis.</title>
        <authorList>
            <person name="Teixeira Mde M."/>
            <person name="Rodrigues A.M."/>
            <person name="Tsui C.K."/>
            <person name="de Almeida L.G."/>
            <person name="Van Diepeningen A.D."/>
            <person name="van den Ende B.G."/>
            <person name="Fernandes G.F."/>
            <person name="Kano R."/>
            <person name="Hamelin R.C."/>
            <person name="Lopes-Bezerra L.M."/>
            <person name="Vasconcelos A.T."/>
            <person name="de Hoog S."/>
            <person name="de Camargo Z.P."/>
            <person name="Felipe M.S."/>
        </authorList>
    </citation>
    <scope>NUCLEOTIDE SEQUENCE [LARGE SCALE GENOMIC DNA]</scope>
    <source>
        <strain evidence="2 3">1099-18</strain>
    </source>
</reference>
<dbReference type="VEuPathDB" id="FungiDB:SPSK_04597"/>
<reference evidence="2 3" key="1">
    <citation type="journal article" date="2014" name="BMC Genomics">
        <title>Comparative genomics of the major fungal agents of human and animal Sporotrichosis: Sporothrix schenckii and Sporothrix brasiliensis.</title>
        <authorList>
            <person name="Teixeira M.M."/>
            <person name="de Almeida L.G."/>
            <person name="Kubitschek-Barreira P."/>
            <person name="Alves F.L."/>
            <person name="Kioshima E.S."/>
            <person name="Abadio A.K."/>
            <person name="Fernandes L."/>
            <person name="Derengowski L.S."/>
            <person name="Ferreira K.S."/>
            <person name="Souza R.C."/>
            <person name="Ruiz J.C."/>
            <person name="de Andrade N.C."/>
            <person name="Paes H.C."/>
            <person name="Nicola A.M."/>
            <person name="Albuquerque P."/>
            <person name="Gerber A.L."/>
            <person name="Martins V.P."/>
            <person name="Peconick L.D."/>
            <person name="Neto A.V."/>
            <person name="Chaucanez C.B."/>
            <person name="Silva P.A."/>
            <person name="Cunha O.L."/>
            <person name="de Oliveira F.F."/>
            <person name="dos Santos T.C."/>
            <person name="Barros A.L."/>
            <person name="Soares M.A."/>
            <person name="de Oliveira L.M."/>
            <person name="Marini M.M."/>
            <person name="Villalobos-Duno H."/>
            <person name="Cunha M.M."/>
            <person name="de Hoog S."/>
            <person name="da Silveira J.F."/>
            <person name="Henrissat B."/>
            <person name="Nino-Vega G.A."/>
            <person name="Cisalpino P.S."/>
            <person name="Mora-Montes H.M."/>
            <person name="Almeida S.R."/>
            <person name="Stajich J.E."/>
            <person name="Lopes-Bezerra L.M."/>
            <person name="Vasconcelos A.T."/>
            <person name="Felipe M.S."/>
        </authorList>
    </citation>
    <scope>NUCLEOTIDE SEQUENCE [LARGE SCALE GENOMIC DNA]</scope>
    <source>
        <strain evidence="2 3">1099-18</strain>
    </source>
</reference>
<evidence type="ECO:0000313" key="3">
    <source>
        <dbReference type="Proteomes" id="UP000033710"/>
    </source>
</evidence>
<gene>
    <name evidence="2" type="ORF">SPSK_04597</name>
</gene>
<protein>
    <submittedName>
        <fullName evidence="2">Uncharacterized protein</fullName>
    </submittedName>
</protein>
<dbReference type="RefSeq" id="XP_016585684.1">
    <property type="nucleotide sequence ID" value="XM_016731398.1"/>
</dbReference>
<name>A0A0F2LZX4_SPOSC</name>
<accession>A0A0F2LZX4</accession>
<dbReference type="Proteomes" id="UP000033710">
    <property type="component" value="Unassembled WGS sequence"/>
</dbReference>
<feature type="region of interest" description="Disordered" evidence="1">
    <location>
        <begin position="162"/>
        <end position="181"/>
    </location>
</feature>
<organism evidence="2 3">
    <name type="scientific">Sporothrix schenckii 1099-18</name>
    <dbReference type="NCBI Taxonomy" id="1397361"/>
    <lineage>
        <taxon>Eukaryota</taxon>
        <taxon>Fungi</taxon>
        <taxon>Dikarya</taxon>
        <taxon>Ascomycota</taxon>
        <taxon>Pezizomycotina</taxon>
        <taxon>Sordariomycetes</taxon>
        <taxon>Sordariomycetidae</taxon>
        <taxon>Ophiostomatales</taxon>
        <taxon>Ophiostomataceae</taxon>
        <taxon>Sporothrix</taxon>
    </lineage>
</organism>
<dbReference type="KEGG" id="ssck:SPSK_04597"/>
<evidence type="ECO:0000313" key="2">
    <source>
        <dbReference type="EMBL" id="KJR83008.1"/>
    </source>
</evidence>
<sequence length="181" mass="19364">MIENFWGNPKVAGFRTAAIGGVRQEVPVHGKRYYRVQLWSFPPFPLVSPGRKVSWVTPQRLGSRAAVGVIGAFPSGAGVPSQLPLVVVSDGVSDVVSSLACATSSCHDRVWCAPIPAAPTSLDVGFQLPFSPESSQVTSTVMREKWDESGWKDRRSCLSEISLGTTETAPKGATAKHEARA</sequence>
<dbReference type="GeneID" id="27666675"/>